<gene>
    <name evidence="2" type="ORF">ACFOOR_12300</name>
</gene>
<sequence length="365" mass="42083">MSKYSIPDRIEAYVSALSKMYERAQERELQTVVVNSTVSILEEYSYDGWNGGIAGHVVNLIIPEFLFLSITENKDSIQNRICEDLNKLHNFDNEYIEYIKIDMEITEVGHWREESGLLITSKKTVTPTQQSRIWLKDKYRIFLSHKTEVKKEVAKLKEDLQFFGFTSFVAHQDIHPTKAWQDEIENALHSMDAFVAVLTDDFHDSNWTDQEVGFALARNVPVIALKLGRDPYGFLGKFQALSTDWSRAPIEIVKLLINEDRAFSSYLNALSDCQSWPDGNLLAEVLPAIQTLSEKQIDQLVEVYNRNSEVRFSFGFRGNRPPAYGYGLLSHLHRWSDREFEKDVGEEIVLKGKTRSIDDDDELPF</sequence>
<dbReference type="Gene3D" id="3.40.50.10140">
    <property type="entry name" value="Toll/interleukin-1 receptor homology (TIR) domain"/>
    <property type="match status" value="1"/>
</dbReference>
<feature type="domain" description="TIR" evidence="1">
    <location>
        <begin position="141"/>
        <end position="241"/>
    </location>
</feature>
<evidence type="ECO:0000313" key="3">
    <source>
        <dbReference type="Proteomes" id="UP001595379"/>
    </source>
</evidence>
<protein>
    <submittedName>
        <fullName evidence="2">Toll/interleukin-1 receptor domain-containing protein</fullName>
    </submittedName>
</protein>
<keyword evidence="2" id="KW-0675">Receptor</keyword>
<evidence type="ECO:0000259" key="1">
    <source>
        <dbReference type="Pfam" id="PF13676"/>
    </source>
</evidence>
<accession>A0ABV6ZZI8</accession>
<organism evidence="2 3">
    <name type="scientific">Hyphobacterium vulgare</name>
    <dbReference type="NCBI Taxonomy" id="1736751"/>
    <lineage>
        <taxon>Bacteria</taxon>
        <taxon>Pseudomonadati</taxon>
        <taxon>Pseudomonadota</taxon>
        <taxon>Alphaproteobacteria</taxon>
        <taxon>Maricaulales</taxon>
        <taxon>Maricaulaceae</taxon>
        <taxon>Hyphobacterium</taxon>
    </lineage>
</organism>
<reference evidence="3" key="1">
    <citation type="journal article" date="2019" name="Int. J. Syst. Evol. Microbiol.">
        <title>The Global Catalogue of Microorganisms (GCM) 10K type strain sequencing project: providing services to taxonomists for standard genome sequencing and annotation.</title>
        <authorList>
            <consortium name="The Broad Institute Genomics Platform"/>
            <consortium name="The Broad Institute Genome Sequencing Center for Infectious Disease"/>
            <person name="Wu L."/>
            <person name="Ma J."/>
        </authorList>
    </citation>
    <scope>NUCLEOTIDE SEQUENCE [LARGE SCALE GENOMIC DNA]</scope>
    <source>
        <strain evidence="3">KCTC 52487</strain>
    </source>
</reference>
<dbReference type="InterPro" id="IPR035897">
    <property type="entry name" value="Toll_tir_struct_dom_sf"/>
</dbReference>
<keyword evidence="3" id="KW-1185">Reference proteome</keyword>
<comment type="caution">
    <text evidence="2">The sequence shown here is derived from an EMBL/GenBank/DDBJ whole genome shotgun (WGS) entry which is preliminary data.</text>
</comment>
<proteinExistence type="predicted"/>
<dbReference type="Proteomes" id="UP001595379">
    <property type="component" value="Unassembled WGS sequence"/>
</dbReference>
<dbReference type="Pfam" id="PF13676">
    <property type="entry name" value="TIR_2"/>
    <property type="match status" value="1"/>
</dbReference>
<dbReference type="SUPFAM" id="SSF52200">
    <property type="entry name" value="Toll/Interleukin receptor TIR domain"/>
    <property type="match status" value="1"/>
</dbReference>
<name>A0ABV6ZZI8_9PROT</name>
<dbReference type="InterPro" id="IPR000157">
    <property type="entry name" value="TIR_dom"/>
</dbReference>
<dbReference type="RefSeq" id="WP_343165214.1">
    <property type="nucleotide sequence ID" value="NZ_JBHRSV010000026.1"/>
</dbReference>
<evidence type="ECO:0000313" key="2">
    <source>
        <dbReference type="EMBL" id="MFC2926890.1"/>
    </source>
</evidence>
<dbReference type="EMBL" id="JBHRSV010000026">
    <property type="protein sequence ID" value="MFC2926890.1"/>
    <property type="molecule type" value="Genomic_DNA"/>
</dbReference>